<proteinExistence type="predicted"/>
<dbReference type="Proteomes" id="UP000054477">
    <property type="component" value="Unassembled WGS sequence"/>
</dbReference>
<sequence length="421" mass="45398">MGVLTFFSYPTKSRSMGGGSSPEPPEEGSPVRLRYFSFRAFSFSSRWKEGDRLRTQEKGGKILVAKPDSKRMDKSRASSSEKRAKKIALSVRSIIIGPSSPLSPRLTSAAAKPQLLVIKSQLMRPKTAKKLIAQLRLLPATGEPIQRTSTYNSPVVPASPIHAVCLGHTDVEEDLLHFAKLHADTATGSKPESRGVVSTPVDKLADLFNEMHVVDLLAAPNLGLGQPGNGSGLLAGALPTAETVLEGVKQITPQLMALGYATGRAVLPDHNGVHPPTDRLSVITYWWGLEILLPPPTLEYLDSAQSVTGSIVNFLSALALINNGVREILPFIRYIAQYIDFEWNAIKRQDQGQGVVCAATWIMPAAMVPRPWDFPPLTEPSPQNGATQMGQSPVDAIVSSPLTLDLVAEATIDGMSQGNTR</sequence>
<feature type="region of interest" description="Disordered" evidence="1">
    <location>
        <begin position="7"/>
        <end position="30"/>
    </location>
</feature>
<organism evidence="2 3">
    <name type="scientific">Laccaria amethystina LaAM-08-1</name>
    <dbReference type="NCBI Taxonomy" id="1095629"/>
    <lineage>
        <taxon>Eukaryota</taxon>
        <taxon>Fungi</taxon>
        <taxon>Dikarya</taxon>
        <taxon>Basidiomycota</taxon>
        <taxon>Agaricomycotina</taxon>
        <taxon>Agaricomycetes</taxon>
        <taxon>Agaricomycetidae</taxon>
        <taxon>Agaricales</taxon>
        <taxon>Agaricineae</taxon>
        <taxon>Hydnangiaceae</taxon>
        <taxon>Laccaria</taxon>
    </lineage>
</organism>
<evidence type="ECO:0000256" key="1">
    <source>
        <dbReference type="SAM" id="MobiDB-lite"/>
    </source>
</evidence>
<gene>
    <name evidence="2" type="ORF">K443DRAFT_676652</name>
</gene>
<reference evidence="3" key="2">
    <citation type="submission" date="2015-01" db="EMBL/GenBank/DDBJ databases">
        <title>Evolutionary Origins and Diversification of the Mycorrhizal Mutualists.</title>
        <authorList>
            <consortium name="DOE Joint Genome Institute"/>
            <consortium name="Mycorrhizal Genomics Consortium"/>
            <person name="Kohler A."/>
            <person name="Kuo A."/>
            <person name="Nagy L.G."/>
            <person name="Floudas D."/>
            <person name="Copeland A."/>
            <person name="Barry K.W."/>
            <person name="Cichocki N."/>
            <person name="Veneault-Fourrey C."/>
            <person name="LaButti K."/>
            <person name="Lindquist E.A."/>
            <person name="Lipzen A."/>
            <person name="Lundell T."/>
            <person name="Morin E."/>
            <person name="Murat C."/>
            <person name="Riley R."/>
            <person name="Ohm R."/>
            <person name="Sun H."/>
            <person name="Tunlid A."/>
            <person name="Henrissat B."/>
            <person name="Grigoriev I.V."/>
            <person name="Hibbett D.S."/>
            <person name="Martin F."/>
        </authorList>
    </citation>
    <scope>NUCLEOTIDE SEQUENCE [LARGE SCALE GENOMIC DNA]</scope>
    <source>
        <strain evidence="3">LaAM-08-1</strain>
    </source>
</reference>
<keyword evidence="3" id="KW-1185">Reference proteome</keyword>
<name>A0A0C9XPJ1_9AGAR</name>
<dbReference type="EMBL" id="KN838579">
    <property type="protein sequence ID" value="KIK03469.1"/>
    <property type="molecule type" value="Genomic_DNA"/>
</dbReference>
<evidence type="ECO:0000313" key="3">
    <source>
        <dbReference type="Proteomes" id="UP000054477"/>
    </source>
</evidence>
<dbReference type="OrthoDB" id="2434934at2759"/>
<protein>
    <submittedName>
        <fullName evidence="2">Uncharacterized protein</fullName>
    </submittedName>
</protein>
<dbReference type="AlphaFoldDB" id="A0A0C9XPJ1"/>
<reference evidence="2 3" key="1">
    <citation type="submission" date="2014-04" db="EMBL/GenBank/DDBJ databases">
        <authorList>
            <consortium name="DOE Joint Genome Institute"/>
            <person name="Kuo A."/>
            <person name="Kohler A."/>
            <person name="Nagy L.G."/>
            <person name="Floudas D."/>
            <person name="Copeland A."/>
            <person name="Barry K.W."/>
            <person name="Cichocki N."/>
            <person name="Veneault-Fourrey C."/>
            <person name="LaButti K."/>
            <person name="Lindquist E.A."/>
            <person name="Lipzen A."/>
            <person name="Lundell T."/>
            <person name="Morin E."/>
            <person name="Murat C."/>
            <person name="Sun H."/>
            <person name="Tunlid A."/>
            <person name="Henrissat B."/>
            <person name="Grigoriev I.V."/>
            <person name="Hibbett D.S."/>
            <person name="Martin F."/>
            <person name="Nordberg H.P."/>
            <person name="Cantor M.N."/>
            <person name="Hua S.X."/>
        </authorList>
    </citation>
    <scope>NUCLEOTIDE SEQUENCE [LARGE SCALE GENOMIC DNA]</scope>
    <source>
        <strain evidence="2 3">LaAM-08-1</strain>
    </source>
</reference>
<dbReference type="HOGENOM" id="CLU_028832_0_0_1"/>
<evidence type="ECO:0000313" key="2">
    <source>
        <dbReference type="EMBL" id="KIK03469.1"/>
    </source>
</evidence>
<accession>A0A0C9XPJ1</accession>